<evidence type="ECO:0000313" key="3">
    <source>
        <dbReference type="Proteomes" id="UP000198771"/>
    </source>
</evidence>
<dbReference type="Proteomes" id="UP000198771">
    <property type="component" value="Unassembled WGS sequence"/>
</dbReference>
<dbReference type="CDD" id="cd19100">
    <property type="entry name" value="AKR_unchar"/>
    <property type="match status" value="1"/>
</dbReference>
<dbReference type="PRINTS" id="PR00069">
    <property type="entry name" value="ALDKETRDTASE"/>
</dbReference>
<dbReference type="InterPro" id="IPR020471">
    <property type="entry name" value="AKR"/>
</dbReference>
<dbReference type="Pfam" id="PF00248">
    <property type="entry name" value="Aldo_ket_red"/>
    <property type="match status" value="1"/>
</dbReference>
<gene>
    <name evidence="2" type="ORF">SAMN05660653_01713</name>
</gene>
<dbReference type="STRING" id="617002.SAMN05660653_01713"/>
<evidence type="ECO:0000313" key="2">
    <source>
        <dbReference type="EMBL" id="SDB36312.1"/>
    </source>
</evidence>
<dbReference type="InterPro" id="IPR053135">
    <property type="entry name" value="AKR2_Oxidoreductase"/>
</dbReference>
<sequence>MAMNEIPKIMFGSADRSVTRIGLGGEGVLRTHGRTDEARVVIRTALEMGIEYFDTAPAYSGSEEYLGSVWKEKPERRDSIFHTSKSAQRTYDGAMRDLRSTLSRLGTDYLDLWQIHDVRDQNDIAQIQSENGALRAFLEAREAGTVRHIGVTGHHDPEVLTRCVNEWPLNSVLLPVNPVEGILGGFLTDTLPAAKKRGMAVVGMKVLGGGHYLFTENGLTPERYLRYALSQPVDVVILGCSSPAEVELLVHVAKDFQPMSADEQKELLDLFRPHAERLAYYRGRK</sequence>
<dbReference type="AlphaFoldDB" id="A0A1G6CU09"/>
<dbReference type="InterPro" id="IPR036812">
    <property type="entry name" value="NAD(P)_OxRdtase_dom_sf"/>
</dbReference>
<dbReference type="SUPFAM" id="SSF51430">
    <property type="entry name" value="NAD(P)-linked oxidoreductase"/>
    <property type="match status" value="1"/>
</dbReference>
<accession>A0A1G6CU09</accession>
<keyword evidence="3" id="KW-1185">Reference proteome</keyword>
<protein>
    <submittedName>
        <fullName evidence="2">Predicted oxidoreductase of the aldo/keto reductase family</fullName>
    </submittedName>
</protein>
<organism evidence="2 3">
    <name type="scientific">Desulfonatronum thiosulfatophilum</name>
    <dbReference type="NCBI Taxonomy" id="617002"/>
    <lineage>
        <taxon>Bacteria</taxon>
        <taxon>Pseudomonadati</taxon>
        <taxon>Thermodesulfobacteriota</taxon>
        <taxon>Desulfovibrionia</taxon>
        <taxon>Desulfovibrionales</taxon>
        <taxon>Desulfonatronaceae</taxon>
        <taxon>Desulfonatronum</taxon>
    </lineage>
</organism>
<proteinExistence type="predicted"/>
<dbReference type="PANTHER" id="PTHR43312:SF1">
    <property type="entry name" value="NADP-DEPENDENT OXIDOREDUCTASE DOMAIN-CONTAINING PROTEIN"/>
    <property type="match status" value="1"/>
</dbReference>
<dbReference type="PANTHER" id="PTHR43312">
    <property type="entry name" value="D-THREO-ALDOSE 1-DEHYDROGENASE"/>
    <property type="match status" value="1"/>
</dbReference>
<dbReference type="GO" id="GO:0016491">
    <property type="term" value="F:oxidoreductase activity"/>
    <property type="evidence" value="ECO:0007669"/>
    <property type="project" value="InterPro"/>
</dbReference>
<dbReference type="InterPro" id="IPR023210">
    <property type="entry name" value="NADP_OxRdtase_dom"/>
</dbReference>
<feature type="domain" description="NADP-dependent oxidoreductase" evidence="1">
    <location>
        <begin position="21"/>
        <end position="212"/>
    </location>
</feature>
<dbReference type="EMBL" id="FMXO01000009">
    <property type="protein sequence ID" value="SDB36312.1"/>
    <property type="molecule type" value="Genomic_DNA"/>
</dbReference>
<evidence type="ECO:0000259" key="1">
    <source>
        <dbReference type="Pfam" id="PF00248"/>
    </source>
</evidence>
<reference evidence="2 3" key="1">
    <citation type="submission" date="2016-10" db="EMBL/GenBank/DDBJ databases">
        <authorList>
            <person name="de Groot N.N."/>
        </authorList>
    </citation>
    <scope>NUCLEOTIDE SEQUENCE [LARGE SCALE GENOMIC DNA]</scope>
    <source>
        <strain evidence="2 3">ASO4-2</strain>
    </source>
</reference>
<name>A0A1G6CU09_9BACT</name>
<dbReference type="Gene3D" id="3.20.20.100">
    <property type="entry name" value="NADP-dependent oxidoreductase domain"/>
    <property type="match status" value="1"/>
</dbReference>